<sequence>MNFCQIQIGQDIEGTSSDRLGSSVALSANGNILAVGAEFGDGTAFNSGIIRVYENINNSWIQIGNDINGSQNNGAMGFSMDMSADGTIFVVGALGEDTTLTNPGRVSVYKYENNTWSLLGGVLSGATASEQFGRSVAISADGNIIAVGAMQSDANGDISGQARIYEFQNNTWVQLGGPINGIAQFNRLGASIDLSADGTIFAVGAVGYISDTFGSGQVRIYEYIGSDWNLMGNPIEGQPGVGVEQSGSSLSLSSDGKSIAIGAPGNNVNGNISGRVSVFEYQNDSWQQVGNDMLGIQQDDNFGFSLALNGDASVVAVGAYKSDGNGVNSGQARFFKKENNAWIQIGNEVNGVASEDKFGYSIAISNDGLTVVAGAPDNNENAISSGQVRAFDLTEALSVEKFKKSDIKIFPNPTSNEFSIQLDSSLELYKVDIYNSIGQQVLTSKEKIIDISKLASGMYLVEIETTKGKGSKKLIIE</sequence>
<dbReference type="NCBIfam" id="TIGR04183">
    <property type="entry name" value="Por_Secre_tail"/>
    <property type="match status" value="1"/>
</dbReference>
<gene>
    <name evidence="3" type="ORF">KCG49_07965</name>
</gene>
<dbReference type="Pfam" id="PF14312">
    <property type="entry name" value="FG-GAP_2"/>
    <property type="match status" value="3"/>
</dbReference>
<protein>
    <submittedName>
        <fullName evidence="3">T9SS type A sorting domain-containing protein</fullName>
    </submittedName>
</protein>
<comment type="caution">
    <text evidence="3">The sequence shown here is derived from an EMBL/GenBank/DDBJ whole genome shotgun (WGS) entry which is preliminary data.</text>
</comment>
<evidence type="ECO:0000313" key="3">
    <source>
        <dbReference type="EMBL" id="MBV7269120.1"/>
    </source>
</evidence>
<dbReference type="Proteomes" id="UP001138894">
    <property type="component" value="Unassembled WGS sequence"/>
</dbReference>
<evidence type="ECO:0000256" key="1">
    <source>
        <dbReference type="ARBA" id="ARBA00022729"/>
    </source>
</evidence>
<name>A0A9X1FAP6_9FLAO</name>
<dbReference type="AlphaFoldDB" id="A0A9X1FAP6"/>
<dbReference type="EMBL" id="JAGSPD010000005">
    <property type="protein sequence ID" value="MBV7269120.1"/>
    <property type="molecule type" value="Genomic_DNA"/>
</dbReference>
<dbReference type="InterPro" id="IPR026444">
    <property type="entry name" value="Secre_tail"/>
</dbReference>
<accession>A0A9X1FAP6</accession>
<dbReference type="PANTHER" id="PTHR36220">
    <property type="entry name" value="UNNAMED PRODUCT"/>
    <property type="match status" value="1"/>
</dbReference>
<feature type="domain" description="Secretion system C-terminal sorting" evidence="2">
    <location>
        <begin position="409"/>
        <end position="476"/>
    </location>
</feature>
<organism evidence="3 4">
    <name type="scientific">Winogradskyella luteola</name>
    <dbReference type="NCBI Taxonomy" id="2828330"/>
    <lineage>
        <taxon>Bacteria</taxon>
        <taxon>Pseudomonadati</taxon>
        <taxon>Bacteroidota</taxon>
        <taxon>Flavobacteriia</taxon>
        <taxon>Flavobacteriales</taxon>
        <taxon>Flavobacteriaceae</taxon>
        <taxon>Winogradskyella</taxon>
    </lineage>
</organism>
<keyword evidence="1" id="KW-0732">Signal</keyword>
<dbReference type="RefSeq" id="WP_218545682.1">
    <property type="nucleotide sequence ID" value="NZ_JAGSPD010000005.1"/>
</dbReference>
<dbReference type="PANTHER" id="PTHR36220:SF1">
    <property type="entry name" value="GAMMA TUBULIN COMPLEX COMPONENT C-TERMINAL DOMAIN-CONTAINING PROTEIN"/>
    <property type="match status" value="1"/>
</dbReference>
<proteinExistence type="predicted"/>
<dbReference type="InterPro" id="IPR013517">
    <property type="entry name" value="FG-GAP"/>
</dbReference>
<reference evidence="3" key="1">
    <citation type="submission" date="2021-04" db="EMBL/GenBank/DDBJ databases">
        <authorList>
            <person name="Pira H."/>
            <person name="Risdian C."/>
            <person name="Wink J."/>
        </authorList>
    </citation>
    <scope>NUCLEOTIDE SEQUENCE</scope>
    <source>
        <strain evidence="3">WHY3</strain>
    </source>
</reference>
<dbReference type="Pfam" id="PF18962">
    <property type="entry name" value="Por_Secre_tail"/>
    <property type="match status" value="1"/>
</dbReference>
<evidence type="ECO:0000259" key="2">
    <source>
        <dbReference type="Pfam" id="PF18962"/>
    </source>
</evidence>
<evidence type="ECO:0000313" key="4">
    <source>
        <dbReference type="Proteomes" id="UP001138894"/>
    </source>
</evidence>
<keyword evidence="4" id="KW-1185">Reference proteome</keyword>